<dbReference type="GO" id="GO:0016787">
    <property type="term" value="F:hydrolase activity"/>
    <property type="evidence" value="ECO:0007669"/>
    <property type="project" value="InterPro"/>
</dbReference>
<dbReference type="GO" id="GO:0004519">
    <property type="term" value="F:endonuclease activity"/>
    <property type="evidence" value="ECO:0007669"/>
    <property type="project" value="TreeGrafter"/>
</dbReference>
<dbReference type="SMART" id="SM00477">
    <property type="entry name" value="NUC"/>
    <property type="match status" value="1"/>
</dbReference>
<dbReference type="GO" id="GO:0003676">
    <property type="term" value="F:nucleic acid binding"/>
    <property type="evidence" value="ECO:0007669"/>
    <property type="project" value="InterPro"/>
</dbReference>
<dbReference type="AlphaFoldDB" id="A0A135IB19"/>
<dbReference type="PANTHER" id="PTHR13966:SF5">
    <property type="entry name" value="ENDONUCLEASE G, MITOCHONDRIAL"/>
    <property type="match status" value="1"/>
</dbReference>
<dbReference type="GO" id="GO:0046872">
    <property type="term" value="F:metal ion binding"/>
    <property type="evidence" value="ECO:0007669"/>
    <property type="project" value="UniProtKB-KW"/>
</dbReference>
<dbReference type="InterPro" id="IPR001322">
    <property type="entry name" value="Lamin_tail_dom"/>
</dbReference>
<evidence type="ECO:0000313" key="5">
    <source>
        <dbReference type="EMBL" id="KXF82625.1"/>
    </source>
</evidence>
<dbReference type="OrthoDB" id="9811262at2"/>
<feature type="binding site" evidence="2">
    <location>
        <position position="141"/>
    </location>
    <ligand>
        <name>Mg(2+)</name>
        <dbReference type="ChEBI" id="CHEBI:18420"/>
        <note>catalytic</note>
    </ligand>
</feature>
<feature type="active site" description="Proton acceptor" evidence="1">
    <location>
        <position position="104"/>
    </location>
</feature>
<dbReference type="InterPro" id="IPR044929">
    <property type="entry name" value="DNA/RNA_non-sp_Endonuclease_sf"/>
</dbReference>
<dbReference type="SUPFAM" id="SSF54060">
    <property type="entry name" value="His-Me finger endonucleases"/>
    <property type="match status" value="1"/>
</dbReference>
<feature type="domain" description="ENPP1-3/EXOG-like endonuclease/phosphodiesterase" evidence="3">
    <location>
        <begin position="43"/>
        <end position="257"/>
    </location>
</feature>
<evidence type="ECO:0000313" key="6">
    <source>
        <dbReference type="Proteomes" id="UP000070529"/>
    </source>
</evidence>
<dbReference type="Pfam" id="PF01223">
    <property type="entry name" value="Endonuclease_NS"/>
    <property type="match status" value="1"/>
</dbReference>
<reference evidence="5 6" key="1">
    <citation type="submission" date="2015-11" db="EMBL/GenBank/DDBJ databases">
        <title>Genomic Taxonomy of the Vibrionaceae.</title>
        <authorList>
            <person name="Gomez-Gil B."/>
            <person name="Enciso-Ibarra J."/>
        </authorList>
    </citation>
    <scope>NUCLEOTIDE SEQUENCE [LARGE SCALE GENOMIC DNA]</scope>
    <source>
        <strain evidence="5 6">CAIM 912</strain>
    </source>
</reference>
<evidence type="ECO:0000259" key="3">
    <source>
        <dbReference type="SMART" id="SM00477"/>
    </source>
</evidence>
<keyword evidence="2" id="KW-0479">Metal-binding</keyword>
<evidence type="ECO:0000256" key="2">
    <source>
        <dbReference type="PIRSR" id="PIRSR640255-2"/>
    </source>
</evidence>
<gene>
    <name evidence="5" type="ORF">ATN88_21425</name>
</gene>
<name>A0A135IB19_9GAMM</name>
<dbReference type="InterPro" id="IPR044925">
    <property type="entry name" value="His-Me_finger_sf"/>
</dbReference>
<protein>
    <recommendedName>
        <fullName evidence="7">Endonuclease</fullName>
    </recommendedName>
</protein>
<comment type="caution">
    <text evidence="5">The sequence shown here is derived from an EMBL/GenBank/DDBJ whole genome shotgun (WGS) entry which is preliminary data.</text>
</comment>
<dbReference type="InterPro" id="IPR001604">
    <property type="entry name" value="Endo_G_ENPP1-like_dom"/>
</dbReference>
<evidence type="ECO:0008006" key="7">
    <source>
        <dbReference type="Google" id="ProtNLM"/>
    </source>
</evidence>
<dbReference type="SMART" id="SM00892">
    <property type="entry name" value="Endonuclease_NS"/>
    <property type="match status" value="1"/>
</dbReference>
<dbReference type="PANTHER" id="PTHR13966">
    <property type="entry name" value="ENDONUCLEASE RELATED"/>
    <property type="match status" value="1"/>
</dbReference>
<evidence type="ECO:0000256" key="1">
    <source>
        <dbReference type="PIRSR" id="PIRSR640255-1"/>
    </source>
</evidence>
<dbReference type="InterPro" id="IPR040255">
    <property type="entry name" value="Non-specific_endonuclease"/>
</dbReference>
<dbReference type="Proteomes" id="UP000070529">
    <property type="component" value="Unassembled WGS sequence"/>
</dbReference>
<accession>A0A135IB19</accession>
<dbReference type="SUPFAM" id="SSF74853">
    <property type="entry name" value="Lamin A/C globular tail domain"/>
    <property type="match status" value="1"/>
</dbReference>
<proteinExistence type="predicted"/>
<dbReference type="Pfam" id="PF00932">
    <property type="entry name" value="LTD"/>
    <property type="match status" value="1"/>
</dbReference>
<keyword evidence="6" id="KW-1185">Reference proteome</keyword>
<sequence>MTGYNPHFLNGFTIEFPKLSSNLSMTVARSDELREGYIADYPNFSIVINADEDKRSAAVVAFQFDQTLFKSTKRRGKWRMDYRFDDFDVLGPEYYYQNPYDRGHLARRSTAGFGQTQTEAQRNANETFYYTNAALQHANLNQDEWLSLEEYARNLQDAQDGKVLSFNGCIYGDTDRSITPDGLPIARVPAGFFKVLAFVNQEGELEVRAFIQYQDREALRDKQASRRVGYDNVVYQTSLMEVEELTGLIFDPKMYSANPLFFSNQPDGNPMNVVDTPERIEITRNEDIISPGQTRKTIRDDDVDVYLIAALVNPDGVDAGNEWVSMINLSGNEIDMTGWTLVDRASKREQLSITKLAPGASHVQHLSVIQLNNNGDTLELYDADGARIDWVIYQEKEVKAGKPVLFMEPTSL</sequence>
<dbReference type="EMBL" id="LNTY01000018">
    <property type="protein sequence ID" value="KXF82625.1"/>
    <property type="molecule type" value="Genomic_DNA"/>
</dbReference>
<dbReference type="RefSeq" id="WP_067412993.1">
    <property type="nucleotide sequence ID" value="NZ_LNTY01000018.1"/>
</dbReference>
<evidence type="ECO:0000259" key="4">
    <source>
        <dbReference type="SMART" id="SM00892"/>
    </source>
</evidence>
<dbReference type="InterPro" id="IPR036415">
    <property type="entry name" value="Lamin_tail_dom_sf"/>
</dbReference>
<dbReference type="Gene3D" id="3.40.570.10">
    <property type="entry name" value="Extracellular Endonuclease, subunit A"/>
    <property type="match status" value="1"/>
</dbReference>
<organism evidence="5 6">
    <name type="scientific">Enterovibrio coralii</name>
    <dbReference type="NCBI Taxonomy" id="294935"/>
    <lineage>
        <taxon>Bacteria</taxon>
        <taxon>Pseudomonadati</taxon>
        <taxon>Pseudomonadota</taxon>
        <taxon>Gammaproteobacteria</taxon>
        <taxon>Vibrionales</taxon>
        <taxon>Vibrionaceae</taxon>
        <taxon>Enterovibrio</taxon>
    </lineage>
</organism>
<dbReference type="InterPro" id="IPR020821">
    <property type="entry name" value="ENPP1-3/EXOG-like_nuc-like"/>
</dbReference>
<dbReference type="STRING" id="294935.ATN88_21425"/>
<feature type="domain" description="DNA/RNA non-specific endonuclease/pyrophosphatase/phosphodiesterase" evidence="4">
    <location>
        <begin position="40"/>
        <end position="257"/>
    </location>
</feature>